<dbReference type="UniPathway" id="UPA00035">
    <property type="reaction ID" value="UER00044"/>
</dbReference>
<feature type="active site" description="Proton acceptor" evidence="9">
    <location>
        <position position="49"/>
    </location>
</feature>
<dbReference type="CDD" id="cd04724">
    <property type="entry name" value="Tryptophan_synthase_alpha"/>
    <property type="match status" value="1"/>
</dbReference>
<accession>A0A1B8RNS0</accession>
<proteinExistence type="inferred from homology"/>
<comment type="function">
    <text evidence="1 9">The alpha subunit is responsible for the aldol cleavage of indoleglycerol phosphate to indole and glyceraldehyde 3-phosphate.</text>
</comment>
<evidence type="ECO:0000256" key="10">
    <source>
        <dbReference type="RuleBase" id="RU003662"/>
    </source>
</evidence>
<dbReference type="GO" id="GO:0004834">
    <property type="term" value="F:tryptophan synthase activity"/>
    <property type="evidence" value="ECO:0007669"/>
    <property type="project" value="UniProtKB-UniRule"/>
</dbReference>
<evidence type="ECO:0000256" key="3">
    <source>
        <dbReference type="ARBA" id="ARBA00011270"/>
    </source>
</evidence>
<evidence type="ECO:0000313" key="11">
    <source>
        <dbReference type="EMBL" id="OBY10461.1"/>
    </source>
</evidence>
<keyword evidence="5 9" id="KW-0822">Tryptophan biosynthesis</keyword>
<dbReference type="RefSeq" id="WP_027098125.1">
    <property type="nucleotide sequence ID" value="NZ_CABJAZ010000001.1"/>
</dbReference>
<dbReference type="FunFam" id="3.20.20.70:FF:000037">
    <property type="entry name" value="Tryptophan synthase alpha chain"/>
    <property type="match status" value="1"/>
</dbReference>
<dbReference type="InterPro" id="IPR018204">
    <property type="entry name" value="Trp_synthase_alpha_AS"/>
</dbReference>
<dbReference type="Pfam" id="PF00290">
    <property type="entry name" value="Trp_syntA"/>
    <property type="match status" value="1"/>
</dbReference>
<sequence>MNRIDERFLELRLKGKKAFIPFITCGDPSIEETKNIVLELEKSGADIIELGVPFSDPLADGPIIQDSYCRALKNGFKVKDIFKCGREIRKSSSIPLVIMIYYNLVYTIGVEKFLKEASESGFDGLIIPDIPLEERGGLKELCEKSGIYLIPLVAPTSNERIAKIVNGAKGFVYCVSSNGTTGERSRLRDDIVDYLHRVRGNTNAPICLGFGISSVDVVREIRKFCDGVIVGSAIVRRINSSKEDAINLAKDIKSELED</sequence>
<keyword evidence="4 9" id="KW-0028">Amino-acid biosynthesis</keyword>
<keyword evidence="12" id="KW-1185">Reference proteome</keyword>
<comment type="caution">
    <text evidence="11">The sequence shown here is derived from an EMBL/GenBank/DDBJ whole genome shotgun (WGS) entry which is preliminary data.</text>
</comment>
<evidence type="ECO:0000256" key="7">
    <source>
        <dbReference type="ARBA" id="ARBA00023239"/>
    </source>
</evidence>
<dbReference type="GeneID" id="42775952"/>
<keyword evidence="6 9" id="KW-0057">Aromatic amino acid biosynthesis</keyword>
<dbReference type="HAMAP" id="MF_00131">
    <property type="entry name" value="Trp_synth_alpha"/>
    <property type="match status" value="1"/>
</dbReference>
<dbReference type="PROSITE" id="PS00167">
    <property type="entry name" value="TRP_SYNTHASE_ALPHA"/>
    <property type="match status" value="1"/>
</dbReference>
<evidence type="ECO:0000256" key="8">
    <source>
        <dbReference type="ARBA" id="ARBA00049047"/>
    </source>
</evidence>
<comment type="catalytic activity">
    <reaction evidence="8 9">
        <text>(1S,2R)-1-C-(indol-3-yl)glycerol 3-phosphate + L-serine = D-glyceraldehyde 3-phosphate + L-tryptophan + H2O</text>
        <dbReference type="Rhea" id="RHEA:10532"/>
        <dbReference type="ChEBI" id="CHEBI:15377"/>
        <dbReference type="ChEBI" id="CHEBI:33384"/>
        <dbReference type="ChEBI" id="CHEBI:57912"/>
        <dbReference type="ChEBI" id="CHEBI:58866"/>
        <dbReference type="ChEBI" id="CHEBI:59776"/>
        <dbReference type="EC" id="4.2.1.20"/>
    </reaction>
</comment>
<evidence type="ECO:0000256" key="6">
    <source>
        <dbReference type="ARBA" id="ARBA00023141"/>
    </source>
</evidence>
<dbReference type="SUPFAM" id="SSF51366">
    <property type="entry name" value="Ribulose-phoshate binding barrel"/>
    <property type="match status" value="1"/>
</dbReference>
<dbReference type="EMBL" id="MAPZ01000019">
    <property type="protein sequence ID" value="OBY10461.1"/>
    <property type="molecule type" value="Genomic_DNA"/>
</dbReference>
<evidence type="ECO:0000256" key="5">
    <source>
        <dbReference type="ARBA" id="ARBA00022822"/>
    </source>
</evidence>
<dbReference type="EC" id="4.2.1.20" evidence="9"/>
<comment type="subunit">
    <text evidence="3 9">Tetramer of two alpha and two beta chains.</text>
</comment>
<dbReference type="PANTHER" id="PTHR43406">
    <property type="entry name" value="TRYPTOPHAN SYNTHASE, ALPHA CHAIN"/>
    <property type="match status" value="1"/>
</dbReference>
<dbReference type="InterPro" id="IPR002028">
    <property type="entry name" value="Trp_synthase_suA"/>
</dbReference>
<evidence type="ECO:0000313" key="12">
    <source>
        <dbReference type="Proteomes" id="UP000092714"/>
    </source>
</evidence>
<dbReference type="InterPro" id="IPR011060">
    <property type="entry name" value="RibuloseP-bd_barrel"/>
</dbReference>
<dbReference type="PANTHER" id="PTHR43406:SF1">
    <property type="entry name" value="TRYPTOPHAN SYNTHASE ALPHA CHAIN, CHLOROPLASTIC"/>
    <property type="match status" value="1"/>
</dbReference>
<dbReference type="eggNOG" id="COG0159">
    <property type="taxonomic scope" value="Bacteria"/>
</dbReference>
<evidence type="ECO:0000256" key="4">
    <source>
        <dbReference type="ARBA" id="ARBA00022605"/>
    </source>
</evidence>
<protein>
    <recommendedName>
        <fullName evidence="9">Tryptophan synthase alpha chain</fullName>
        <ecNumber evidence="9">4.2.1.20</ecNumber>
    </recommendedName>
</protein>
<reference evidence="11 12" key="1">
    <citation type="submission" date="2016-06" db="EMBL/GenBank/DDBJ databases">
        <authorList>
            <person name="Kjaerup R.B."/>
            <person name="Dalgaard T.S."/>
            <person name="Juul-Madsen H.R."/>
        </authorList>
    </citation>
    <scope>NUCLEOTIDE SEQUENCE [LARGE SCALE GENOMIC DNA]</scope>
    <source>
        <strain evidence="11 12">373-A1</strain>
    </source>
</reference>
<dbReference type="OrthoDB" id="9804578at2"/>
<keyword evidence="7 9" id="KW-0456">Lyase</keyword>
<gene>
    <name evidence="9" type="primary">trpA</name>
    <name evidence="11" type="ORF">CP373A1_08055</name>
</gene>
<dbReference type="Proteomes" id="UP000092714">
    <property type="component" value="Unassembled WGS sequence"/>
</dbReference>
<organism evidence="11 12">
    <name type="scientific">Clostridium paraputrificum</name>
    <dbReference type="NCBI Taxonomy" id="29363"/>
    <lineage>
        <taxon>Bacteria</taxon>
        <taxon>Bacillati</taxon>
        <taxon>Bacillota</taxon>
        <taxon>Clostridia</taxon>
        <taxon>Eubacteriales</taxon>
        <taxon>Clostridiaceae</taxon>
        <taxon>Clostridium</taxon>
    </lineage>
</organism>
<evidence type="ECO:0000256" key="9">
    <source>
        <dbReference type="HAMAP-Rule" id="MF_00131"/>
    </source>
</evidence>
<evidence type="ECO:0000256" key="1">
    <source>
        <dbReference type="ARBA" id="ARBA00003365"/>
    </source>
</evidence>
<evidence type="ECO:0000256" key="2">
    <source>
        <dbReference type="ARBA" id="ARBA00004733"/>
    </source>
</evidence>
<dbReference type="InterPro" id="IPR013785">
    <property type="entry name" value="Aldolase_TIM"/>
</dbReference>
<name>A0A1B8RNS0_9CLOT</name>
<dbReference type="AlphaFoldDB" id="A0A1B8RNS0"/>
<feature type="active site" description="Proton acceptor" evidence="9">
    <location>
        <position position="60"/>
    </location>
</feature>
<comment type="similarity">
    <text evidence="9 10">Belongs to the TrpA family.</text>
</comment>
<dbReference type="Gene3D" id="3.20.20.70">
    <property type="entry name" value="Aldolase class I"/>
    <property type="match status" value="1"/>
</dbReference>
<dbReference type="NCBIfam" id="TIGR00262">
    <property type="entry name" value="trpA"/>
    <property type="match status" value="1"/>
</dbReference>
<dbReference type="GO" id="GO:0005829">
    <property type="term" value="C:cytosol"/>
    <property type="evidence" value="ECO:0007669"/>
    <property type="project" value="TreeGrafter"/>
</dbReference>
<comment type="pathway">
    <text evidence="2 9">Amino-acid biosynthesis; L-tryptophan biosynthesis; L-tryptophan from chorismate: step 5/5.</text>
</comment>